<evidence type="ECO:0000313" key="2">
    <source>
        <dbReference type="Proteomes" id="UP000199029"/>
    </source>
</evidence>
<name>A0A1I6BT09_HYMAR</name>
<dbReference type="Proteomes" id="UP000199029">
    <property type="component" value="Unassembled WGS sequence"/>
</dbReference>
<sequence>MRALILSSTLLLSLLAGPGCGPGARNDRMAVLRRSPGGQQLRLSGLRVLMAHDPLSALQRKTYRDSITFQLPATASGLIAGSSIPLAPGSYAYRGSILLQPEARKVTVQLFYDNTDDQRRDLLGWNGEYELLITNGP</sequence>
<organism evidence="1 2">
    <name type="scientific">Hymenobacter arizonensis</name>
    <name type="common">Siccationidurans arizonensis</name>
    <dbReference type="NCBI Taxonomy" id="1227077"/>
    <lineage>
        <taxon>Bacteria</taxon>
        <taxon>Pseudomonadati</taxon>
        <taxon>Bacteroidota</taxon>
        <taxon>Cytophagia</taxon>
        <taxon>Cytophagales</taxon>
        <taxon>Hymenobacteraceae</taxon>
        <taxon>Hymenobacter</taxon>
    </lineage>
</organism>
<protein>
    <submittedName>
        <fullName evidence="1">Uncharacterized protein</fullName>
    </submittedName>
</protein>
<keyword evidence="2" id="KW-1185">Reference proteome</keyword>
<reference evidence="2" key="1">
    <citation type="submission" date="2016-10" db="EMBL/GenBank/DDBJ databases">
        <authorList>
            <person name="Varghese N."/>
            <person name="Submissions S."/>
        </authorList>
    </citation>
    <scope>NUCLEOTIDE SEQUENCE [LARGE SCALE GENOMIC DNA]</scope>
    <source>
        <strain evidence="2">OR362-8,ATCC BAA-1266,JCM 13504</strain>
    </source>
</reference>
<dbReference type="EMBL" id="FOXS01000014">
    <property type="protein sequence ID" value="SFQ84024.1"/>
    <property type="molecule type" value="Genomic_DNA"/>
</dbReference>
<gene>
    <name evidence="1" type="ORF">SAMN04515668_5065</name>
</gene>
<evidence type="ECO:0000313" key="1">
    <source>
        <dbReference type="EMBL" id="SFQ84024.1"/>
    </source>
</evidence>
<dbReference type="STRING" id="1227077.SAMN04515668_5065"/>
<accession>A0A1I6BT09</accession>
<proteinExistence type="predicted"/>
<dbReference type="AlphaFoldDB" id="A0A1I6BT09"/>
<dbReference type="RefSeq" id="WP_092679079.1">
    <property type="nucleotide sequence ID" value="NZ_FOXS01000014.1"/>
</dbReference>